<dbReference type="AlphaFoldDB" id="A0A9P4N317"/>
<evidence type="ECO:0000313" key="12">
    <source>
        <dbReference type="EMBL" id="KAF2263158.1"/>
    </source>
</evidence>
<evidence type="ECO:0000256" key="4">
    <source>
        <dbReference type="ARBA" id="ARBA00022475"/>
    </source>
</evidence>
<feature type="transmembrane region" description="Helical" evidence="10">
    <location>
        <begin position="327"/>
        <end position="346"/>
    </location>
</feature>
<evidence type="ECO:0000256" key="11">
    <source>
        <dbReference type="SAM" id="MobiDB-lite"/>
    </source>
</evidence>
<keyword evidence="4 10" id="KW-1003">Cell membrane</keyword>
<feature type="region of interest" description="Disordered" evidence="11">
    <location>
        <begin position="714"/>
        <end position="755"/>
    </location>
</feature>
<dbReference type="GO" id="GO:0032220">
    <property type="term" value="P:plasma membrane fusion involved in cytogamy"/>
    <property type="evidence" value="ECO:0007669"/>
    <property type="project" value="TreeGrafter"/>
</dbReference>
<dbReference type="PANTHER" id="PTHR31030">
    <property type="entry name" value="PLASMA MEMBRANE FUSION PROTEIN PRM1"/>
    <property type="match status" value="1"/>
</dbReference>
<dbReference type="GO" id="GO:0005886">
    <property type="term" value="C:plasma membrane"/>
    <property type="evidence" value="ECO:0007669"/>
    <property type="project" value="UniProtKB-SubCell"/>
</dbReference>
<proteinExistence type="inferred from homology"/>
<dbReference type="InterPro" id="IPR026777">
    <property type="entry name" value="PRM1"/>
</dbReference>
<sequence length="755" mass="83268">MASAANQQQSFPAVPPSLSAGDHEMRDYYAPQAVPRPAINHAPYLTPYLGLRARLSQIWINRWTILLILVLIRLLFAIASINDSLSSARREALSACIQVENIGSSMASMPHYMSQGLNDMTATGIEKAVSGLMTMLDMSVTGVEEIALFVIHMMTSTYLCLITLAVRGSVGAAVEVGKKLSEGLNKTIDEVTGGISSGVKDVTDAINKFKDGLNSLPFTDSPLPSIDLGDEINRLKDLKGPPEIEEGLQNLQKSIPTFDEVQNFTDNLIRLPFEEVKKLIRGMDTFEFDRQLLPVPQKERLNFCSENNSINDFFDSLVEMEISARKIALGVLILLAILICIPMAWAEIRRYRRMEERAGLFQKGHDAMDVVYLASRPHSSTWGLWLGRRFGSSRRQAIVRWTWAYATSVPMLFLISLGIAGLFSCLCQYILLRGIQQKVPELTGQVANFAEDVITSLNNASMSWSTGVNGAIDKLDSEINGEILGWVNTTTKSINDTLNGFVSETSNVLKDVFGNTPLEEPIKEVLNCLIGLKIASFQKGLTWVQEHAHVSFPGVKNDTLSIKALAEESDSETAAELLADPNGKAKDEVTEAITHIVDKIISGIKTEALISLGLILIWVFIGICGLIYAFTLYPRQYRLSLESGDAYRVDPATDDVPKAQEYPDTAAPPYEYPVNKAAPYTIQPRPFPIYDPNDLEENQSEKVGQVGAYHAVAESARPGHLRSSSHGQMAQPSPLEENQNPFASPRDEKRDPFAN</sequence>
<dbReference type="PANTHER" id="PTHR31030:SF1">
    <property type="entry name" value="PLASMA MEMBRANE FUSION PROTEIN PRM1"/>
    <property type="match status" value="1"/>
</dbReference>
<keyword evidence="5 10" id="KW-0812">Transmembrane</keyword>
<keyword evidence="13" id="KW-1185">Reference proteome</keyword>
<organism evidence="12 13">
    <name type="scientific">Lojkania enalia</name>
    <dbReference type="NCBI Taxonomy" id="147567"/>
    <lineage>
        <taxon>Eukaryota</taxon>
        <taxon>Fungi</taxon>
        <taxon>Dikarya</taxon>
        <taxon>Ascomycota</taxon>
        <taxon>Pezizomycotina</taxon>
        <taxon>Dothideomycetes</taxon>
        <taxon>Pleosporomycetidae</taxon>
        <taxon>Pleosporales</taxon>
        <taxon>Pleosporales incertae sedis</taxon>
        <taxon>Lojkania</taxon>
    </lineage>
</organism>
<feature type="transmembrane region" description="Helical" evidence="10">
    <location>
        <begin position="609"/>
        <end position="633"/>
    </location>
</feature>
<accession>A0A9P4N317</accession>
<evidence type="ECO:0000256" key="10">
    <source>
        <dbReference type="RuleBase" id="RU366035"/>
    </source>
</evidence>
<evidence type="ECO:0000256" key="5">
    <source>
        <dbReference type="ARBA" id="ARBA00022692"/>
    </source>
</evidence>
<evidence type="ECO:0000256" key="2">
    <source>
        <dbReference type="ARBA" id="ARBA00004651"/>
    </source>
</evidence>
<comment type="similarity">
    <text evidence="3 10">Belongs to the PRM1 family.</text>
</comment>
<feature type="transmembrane region" description="Helical" evidence="10">
    <location>
        <begin position="411"/>
        <end position="432"/>
    </location>
</feature>
<keyword evidence="7 10" id="KW-1133">Transmembrane helix</keyword>
<gene>
    <name evidence="12" type="ORF">CC78DRAFT_286502</name>
</gene>
<feature type="transmembrane region" description="Helical" evidence="10">
    <location>
        <begin position="146"/>
        <end position="166"/>
    </location>
</feature>
<comment type="caution">
    <text evidence="12">The sequence shown here is derived from an EMBL/GenBank/DDBJ whole genome shotgun (WGS) entry which is preliminary data.</text>
</comment>
<dbReference type="EMBL" id="ML986629">
    <property type="protein sequence ID" value="KAF2263158.1"/>
    <property type="molecule type" value="Genomic_DNA"/>
</dbReference>
<protein>
    <recommendedName>
        <fullName evidence="10">Plasma membrane fusion protein PRM1</fullName>
    </recommendedName>
</protein>
<comment type="subcellular location">
    <subcellularLocation>
        <location evidence="2 10">Cell membrane</location>
        <topology evidence="2 10">Multi-pass membrane protein</topology>
    </subcellularLocation>
</comment>
<evidence type="ECO:0000256" key="9">
    <source>
        <dbReference type="ARBA" id="ARBA00023180"/>
    </source>
</evidence>
<evidence type="ECO:0000256" key="3">
    <source>
        <dbReference type="ARBA" id="ARBA00010780"/>
    </source>
</evidence>
<evidence type="ECO:0000256" key="1">
    <source>
        <dbReference type="ARBA" id="ARBA00002512"/>
    </source>
</evidence>
<evidence type="ECO:0000256" key="8">
    <source>
        <dbReference type="ARBA" id="ARBA00023136"/>
    </source>
</evidence>
<keyword evidence="9" id="KW-0325">Glycoprotein</keyword>
<feature type="compositionally biased region" description="Polar residues" evidence="11">
    <location>
        <begin position="722"/>
        <end position="742"/>
    </location>
</feature>
<reference evidence="13" key="1">
    <citation type="journal article" date="2020" name="Stud. Mycol.">
        <title>101 Dothideomycetes genomes: A test case for predicting lifestyles and emergence of pathogens.</title>
        <authorList>
            <person name="Haridas S."/>
            <person name="Albert R."/>
            <person name="Binder M."/>
            <person name="Bloem J."/>
            <person name="LaButti K."/>
            <person name="Salamov A."/>
            <person name="Andreopoulos B."/>
            <person name="Baker S."/>
            <person name="Barry K."/>
            <person name="Bills G."/>
            <person name="Bluhm B."/>
            <person name="Cannon C."/>
            <person name="Castanera R."/>
            <person name="Culley D."/>
            <person name="Daum C."/>
            <person name="Ezra D."/>
            <person name="Gonzalez J."/>
            <person name="Henrissat B."/>
            <person name="Kuo A."/>
            <person name="Liang C."/>
            <person name="Lipzen A."/>
            <person name="Lutzoni F."/>
            <person name="Magnuson J."/>
            <person name="Mondo S."/>
            <person name="Nolan M."/>
            <person name="Ohm R."/>
            <person name="Pangilinan J."/>
            <person name="Park H.-J."/>
            <person name="Ramirez L."/>
            <person name="Alfaro M."/>
            <person name="Sun H."/>
            <person name="Tritt A."/>
            <person name="Yoshinaga Y."/>
            <person name="Zwiers L.-H."/>
            <person name="Turgeon B."/>
            <person name="Goodwin S."/>
            <person name="Spatafora J."/>
            <person name="Crous P."/>
            <person name="Grigoriev I."/>
        </authorList>
    </citation>
    <scope>NUCLEOTIDE SEQUENCE [LARGE SCALE GENOMIC DNA]</scope>
    <source>
        <strain evidence="13">CBS 304.66</strain>
    </source>
</reference>
<dbReference type="OrthoDB" id="5356111at2759"/>
<evidence type="ECO:0000313" key="13">
    <source>
        <dbReference type="Proteomes" id="UP000800093"/>
    </source>
</evidence>
<feature type="transmembrane region" description="Helical" evidence="10">
    <location>
        <begin position="63"/>
        <end position="81"/>
    </location>
</feature>
<dbReference type="Proteomes" id="UP000800093">
    <property type="component" value="Unassembled WGS sequence"/>
</dbReference>
<dbReference type="GO" id="GO:0043332">
    <property type="term" value="C:mating projection tip"/>
    <property type="evidence" value="ECO:0007669"/>
    <property type="project" value="UniProtKB-UniRule"/>
</dbReference>
<keyword evidence="6 10" id="KW-0184">Conjugation</keyword>
<evidence type="ECO:0000256" key="6">
    <source>
        <dbReference type="ARBA" id="ARBA00022971"/>
    </source>
</evidence>
<feature type="compositionally biased region" description="Basic and acidic residues" evidence="11">
    <location>
        <begin position="745"/>
        <end position="755"/>
    </location>
</feature>
<name>A0A9P4N317_9PLEO</name>
<comment type="function">
    <text evidence="1 10">Involved in cell fusion during mating by stabilizing the plasma membrane fusion event.</text>
</comment>
<evidence type="ECO:0000256" key="7">
    <source>
        <dbReference type="ARBA" id="ARBA00022989"/>
    </source>
</evidence>
<keyword evidence="8 10" id="KW-0472">Membrane</keyword>